<dbReference type="SFLD" id="SFLDS00003">
    <property type="entry name" value="Haloacid_Dehalogenase"/>
    <property type="match status" value="1"/>
</dbReference>
<name>A0A545APY8_9ACTN</name>
<feature type="region of interest" description="Disordered" evidence="1">
    <location>
        <begin position="221"/>
        <end position="248"/>
    </location>
</feature>
<dbReference type="PANTHER" id="PTHR43481:SF4">
    <property type="entry name" value="GLYCEROL-1-PHOSPHATE PHOSPHOHYDROLASE 1-RELATED"/>
    <property type="match status" value="1"/>
</dbReference>
<organism evidence="2 3">
    <name type="scientific">Cryptosporangium phraense</name>
    <dbReference type="NCBI Taxonomy" id="2593070"/>
    <lineage>
        <taxon>Bacteria</taxon>
        <taxon>Bacillati</taxon>
        <taxon>Actinomycetota</taxon>
        <taxon>Actinomycetes</taxon>
        <taxon>Cryptosporangiales</taxon>
        <taxon>Cryptosporangiaceae</taxon>
        <taxon>Cryptosporangium</taxon>
    </lineage>
</organism>
<keyword evidence="3" id="KW-1185">Reference proteome</keyword>
<dbReference type="InterPro" id="IPR023198">
    <property type="entry name" value="PGP-like_dom2"/>
</dbReference>
<dbReference type="SUPFAM" id="SSF56784">
    <property type="entry name" value="HAD-like"/>
    <property type="match status" value="1"/>
</dbReference>
<evidence type="ECO:0000313" key="3">
    <source>
        <dbReference type="Proteomes" id="UP000317982"/>
    </source>
</evidence>
<dbReference type="InterPro" id="IPR036412">
    <property type="entry name" value="HAD-like_sf"/>
</dbReference>
<proteinExistence type="predicted"/>
<accession>A0A545APY8</accession>
<dbReference type="OrthoDB" id="9797743at2"/>
<dbReference type="InterPro" id="IPR051806">
    <property type="entry name" value="HAD-like_SPP"/>
</dbReference>
<dbReference type="GO" id="GO:0050308">
    <property type="term" value="F:sugar-phosphatase activity"/>
    <property type="evidence" value="ECO:0007669"/>
    <property type="project" value="TreeGrafter"/>
</dbReference>
<dbReference type="EMBL" id="VIRS01000016">
    <property type="protein sequence ID" value="TQS42795.1"/>
    <property type="molecule type" value="Genomic_DNA"/>
</dbReference>
<reference evidence="2 3" key="1">
    <citation type="submission" date="2019-07" db="EMBL/GenBank/DDBJ databases">
        <title>Cryptosporangium phraense sp. nov., isolated from plant litter.</title>
        <authorList>
            <person name="Suriyachadkun C."/>
        </authorList>
    </citation>
    <scope>NUCLEOTIDE SEQUENCE [LARGE SCALE GENOMIC DNA]</scope>
    <source>
        <strain evidence="2 3">A-T 5661</strain>
    </source>
</reference>
<dbReference type="InterPro" id="IPR006439">
    <property type="entry name" value="HAD-SF_hydro_IA"/>
</dbReference>
<protein>
    <submittedName>
        <fullName evidence="2">HAD family phosphatase</fullName>
    </submittedName>
</protein>
<feature type="compositionally biased region" description="Basic and acidic residues" evidence="1">
    <location>
        <begin position="232"/>
        <end position="248"/>
    </location>
</feature>
<dbReference type="InterPro" id="IPR023214">
    <property type="entry name" value="HAD_sf"/>
</dbReference>
<sequence length="248" mass="25959">MNEAVRPSTSSGPAAPCSCVPAIPAGVDAVVFDFDGTLADTTSLHEQALRAALEPYGLGLDPDWYRRHVGLSIHDLLTALSGSAQLPHQDIVQDSRAHLLAELHRITPIPCVGSLLRTARQAGLPCAVASGASRLLVHPGIDELGLRHEFTAVVAREDVPRGKPAPDLYLAAVRRLGVPPERCLAVDDARDGVASARAAGLPVLTLADGHLTDAAEAFGRAEPITTAADDVSPDRAAPRSADPTDRQP</sequence>
<dbReference type="AlphaFoldDB" id="A0A545APY8"/>
<comment type="caution">
    <text evidence="2">The sequence shown here is derived from an EMBL/GenBank/DDBJ whole genome shotgun (WGS) entry which is preliminary data.</text>
</comment>
<dbReference type="Proteomes" id="UP000317982">
    <property type="component" value="Unassembled WGS sequence"/>
</dbReference>
<dbReference type="PANTHER" id="PTHR43481">
    <property type="entry name" value="FRUCTOSE-1-PHOSPHATE PHOSPHATASE"/>
    <property type="match status" value="1"/>
</dbReference>
<dbReference type="Gene3D" id="3.40.50.1000">
    <property type="entry name" value="HAD superfamily/HAD-like"/>
    <property type="match status" value="1"/>
</dbReference>
<evidence type="ECO:0000256" key="1">
    <source>
        <dbReference type="SAM" id="MobiDB-lite"/>
    </source>
</evidence>
<gene>
    <name evidence="2" type="ORF">FL583_22305</name>
</gene>
<dbReference type="PRINTS" id="PR00413">
    <property type="entry name" value="HADHALOGNASE"/>
</dbReference>
<dbReference type="Gene3D" id="1.10.150.240">
    <property type="entry name" value="Putative phosphatase, domain 2"/>
    <property type="match status" value="1"/>
</dbReference>
<dbReference type="Pfam" id="PF00702">
    <property type="entry name" value="Hydrolase"/>
    <property type="match status" value="1"/>
</dbReference>
<evidence type="ECO:0000313" key="2">
    <source>
        <dbReference type="EMBL" id="TQS42795.1"/>
    </source>
</evidence>
<dbReference type="NCBIfam" id="TIGR01509">
    <property type="entry name" value="HAD-SF-IA-v3"/>
    <property type="match status" value="1"/>
</dbReference>
<dbReference type="InParanoid" id="A0A545APY8"/>
<dbReference type="SFLD" id="SFLDG01129">
    <property type="entry name" value="C1.5:_HAD__Beta-PGM__Phosphata"/>
    <property type="match status" value="1"/>
</dbReference>